<keyword evidence="1" id="KW-1133">Transmembrane helix</keyword>
<name>A0A0A1TXA1_ENTIV</name>
<gene>
    <name evidence="2" type="ORF">EIN_134470</name>
</gene>
<evidence type="ECO:0000256" key="1">
    <source>
        <dbReference type="SAM" id="Phobius"/>
    </source>
</evidence>
<keyword evidence="1" id="KW-0472">Membrane</keyword>
<evidence type="ECO:0000313" key="3">
    <source>
        <dbReference type="Proteomes" id="UP000014680"/>
    </source>
</evidence>
<protein>
    <submittedName>
        <fullName evidence="2">Uncharacterized protein</fullName>
    </submittedName>
</protein>
<organism evidence="2 3">
    <name type="scientific">Entamoeba invadens IP1</name>
    <dbReference type="NCBI Taxonomy" id="370355"/>
    <lineage>
        <taxon>Eukaryota</taxon>
        <taxon>Amoebozoa</taxon>
        <taxon>Evosea</taxon>
        <taxon>Archamoebae</taxon>
        <taxon>Mastigamoebida</taxon>
        <taxon>Entamoebidae</taxon>
        <taxon>Entamoeba</taxon>
    </lineage>
</organism>
<feature type="transmembrane region" description="Helical" evidence="1">
    <location>
        <begin position="12"/>
        <end position="34"/>
    </location>
</feature>
<dbReference type="AlphaFoldDB" id="A0A0A1TXA1"/>
<dbReference type="GeneID" id="14884892"/>
<dbReference type="RefSeq" id="XP_004185249.1">
    <property type="nucleotide sequence ID" value="XM_004185201.1"/>
</dbReference>
<accession>A0A0A1TXA1</accession>
<dbReference type="Proteomes" id="UP000014680">
    <property type="component" value="Unassembled WGS sequence"/>
</dbReference>
<dbReference type="KEGG" id="eiv:EIN_134470"/>
<keyword evidence="1" id="KW-0812">Transmembrane</keyword>
<dbReference type="VEuPathDB" id="AmoebaDB:EIN_134470"/>
<proteinExistence type="predicted"/>
<dbReference type="EMBL" id="KB207027">
    <property type="protein sequence ID" value="ELP85903.1"/>
    <property type="molecule type" value="Genomic_DNA"/>
</dbReference>
<evidence type="ECO:0000313" key="2">
    <source>
        <dbReference type="EMBL" id="ELP85903.1"/>
    </source>
</evidence>
<reference evidence="2 3" key="1">
    <citation type="submission" date="2012-10" db="EMBL/GenBank/DDBJ databases">
        <authorList>
            <person name="Zafar N."/>
            <person name="Inman J."/>
            <person name="Hall N."/>
            <person name="Lorenzi H."/>
            <person name="Caler E."/>
        </authorList>
    </citation>
    <scope>NUCLEOTIDE SEQUENCE [LARGE SCALE GENOMIC DNA]</scope>
    <source>
        <strain evidence="2 3">IP1</strain>
    </source>
</reference>
<feature type="transmembrane region" description="Helical" evidence="1">
    <location>
        <begin position="158"/>
        <end position="179"/>
    </location>
</feature>
<sequence length="193" mass="21670">MSGLTNEWQRPSLFLSGGCLVVTSLVSLGVAYLQMKDIKTFSGVSDIYDIGYRLYGVAAAAFLLTLCEFHVYFYEGKKHRITNAVMAVLTIIFTLNALRDENALETLAHNIDNENHLGLHCCRYKDIKSGACVVSRLSPACYDIVLKLLKLNCFKGKFTMLLILASTFIALVCEVHMLMKYHKKEKPSAILYE</sequence>
<keyword evidence="3" id="KW-1185">Reference proteome</keyword>
<feature type="transmembrane region" description="Helical" evidence="1">
    <location>
        <begin position="54"/>
        <end position="74"/>
    </location>
</feature>